<dbReference type="InterPro" id="IPR027417">
    <property type="entry name" value="P-loop_NTPase"/>
</dbReference>
<name>A0ABS8Z6D5_9PSEU</name>
<dbReference type="SMART" id="SM00421">
    <property type="entry name" value="HTH_LUXR"/>
    <property type="match status" value="1"/>
</dbReference>
<evidence type="ECO:0000313" key="3">
    <source>
        <dbReference type="Proteomes" id="UP001521150"/>
    </source>
</evidence>
<dbReference type="SUPFAM" id="SSF46894">
    <property type="entry name" value="C-terminal effector domain of the bipartite response regulators"/>
    <property type="match status" value="1"/>
</dbReference>
<dbReference type="Gene3D" id="3.40.50.300">
    <property type="entry name" value="P-loop containing nucleotide triphosphate hydrolases"/>
    <property type="match status" value="1"/>
</dbReference>
<dbReference type="CDD" id="cd06170">
    <property type="entry name" value="LuxR_C_like"/>
    <property type="match status" value="1"/>
</dbReference>
<dbReference type="PRINTS" id="PR00364">
    <property type="entry name" value="DISEASERSIST"/>
</dbReference>
<dbReference type="InterPro" id="IPR011990">
    <property type="entry name" value="TPR-like_helical_dom_sf"/>
</dbReference>
<dbReference type="SUPFAM" id="SSF52540">
    <property type="entry name" value="P-loop containing nucleoside triphosphate hydrolases"/>
    <property type="match status" value="1"/>
</dbReference>
<protein>
    <submittedName>
        <fullName evidence="2">LuxR C-terminal-related transcriptional regulator</fullName>
    </submittedName>
</protein>
<proteinExistence type="predicted"/>
<dbReference type="InterPro" id="IPR000792">
    <property type="entry name" value="Tscrpt_reg_LuxR_C"/>
</dbReference>
<organism evidence="2 3">
    <name type="scientific">Kibdelosporangium philippinense</name>
    <dbReference type="NCBI Taxonomy" id="211113"/>
    <lineage>
        <taxon>Bacteria</taxon>
        <taxon>Bacillati</taxon>
        <taxon>Actinomycetota</taxon>
        <taxon>Actinomycetes</taxon>
        <taxon>Pseudonocardiales</taxon>
        <taxon>Pseudonocardiaceae</taxon>
        <taxon>Kibdelosporangium</taxon>
    </lineage>
</organism>
<dbReference type="InterPro" id="IPR016032">
    <property type="entry name" value="Sig_transdc_resp-reg_C-effctor"/>
</dbReference>
<dbReference type="SUPFAM" id="SSF48452">
    <property type="entry name" value="TPR-like"/>
    <property type="match status" value="1"/>
</dbReference>
<dbReference type="Proteomes" id="UP001521150">
    <property type="component" value="Unassembled WGS sequence"/>
</dbReference>
<dbReference type="Gene3D" id="1.10.10.10">
    <property type="entry name" value="Winged helix-like DNA-binding domain superfamily/Winged helix DNA-binding domain"/>
    <property type="match status" value="1"/>
</dbReference>
<dbReference type="Pfam" id="PF00931">
    <property type="entry name" value="NB-ARC"/>
    <property type="match status" value="1"/>
</dbReference>
<dbReference type="InterPro" id="IPR002182">
    <property type="entry name" value="NB-ARC"/>
</dbReference>
<dbReference type="PANTHER" id="PTHR47691">
    <property type="entry name" value="REGULATOR-RELATED"/>
    <property type="match status" value="1"/>
</dbReference>
<evidence type="ECO:0000259" key="1">
    <source>
        <dbReference type="PROSITE" id="PS50043"/>
    </source>
</evidence>
<dbReference type="InterPro" id="IPR036388">
    <property type="entry name" value="WH-like_DNA-bd_sf"/>
</dbReference>
<dbReference type="PROSITE" id="PS50043">
    <property type="entry name" value="HTH_LUXR_2"/>
    <property type="match status" value="1"/>
</dbReference>
<reference evidence="2 3" key="1">
    <citation type="submission" date="2021-12" db="EMBL/GenBank/DDBJ databases">
        <title>Genome sequence of Kibdelosporangium philippinense ATCC 49844.</title>
        <authorList>
            <person name="Fedorov E.A."/>
            <person name="Omeragic M."/>
            <person name="Shalygina K.F."/>
            <person name="Maclea K.S."/>
        </authorList>
    </citation>
    <scope>NUCLEOTIDE SEQUENCE [LARGE SCALE GENOMIC DNA]</scope>
    <source>
        <strain evidence="2 3">ATCC 49844</strain>
    </source>
</reference>
<keyword evidence="3" id="KW-1185">Reference proteome</keyword>
<feature type="domain" description="HTH luxR-type" evidence="1">
    <location>
        <begin position="669"/>
        <end position="734"/>
    </location>
</feature>
<comment type="caution">
    <text evidence="2">The sequence shown here is derived from an EMBL/GenBank/DDBJ whole genome shotgun (WGS) entry which is preliminary data.</text>
</comment>
<sequence length="743" mass="81637">MADARRLLSVSRLVTLTGVGGVGKTRLVMRVASQLSRAFPDGVWLVSLATIEDGALVPHAVANVLGIRDVTGGETLDVVVEYLRERQLLLVLDNCEHLLDACAALVAAILPNAAGIRILTTSRHRLNLSAEQLLEVSPLRVPTSEELTRGLVAAKAFPALELFADRAAAVVPSFKMTAGDQDHVARLCHRLDGLPLAIELAAARLRSHSIEQLVQRVEDRYRLLTGDSHVALPRHQTLRATMDWSYELCTPREQRIWALLSVFAGSIDLSAAEAVCAEEDIEPADILDTVAALVDKSILVSEHDGGTVRYRLLSSLREYGLEKLIGLGKLSVARSRHRDHYLRVAEEYEKKWFGPGQLEIVESLRTELDNFRAALTFCLTTPGQAQHGLRLTGTLWCYWTPYMAREEMRYWLEQFFSRGGKPSGAGAKGSWAASLMMLIHSRSTAVLHAGSSIAQPAQAHEDLPVVTPVADHIPGWQHDKGELMSFVVLNRIELACTLVFRASPAQAVPLCIEALAICEAYDEQWARSYTLRTLALARWVMGDYDSATTHARECLRLEYVVHDGQSLAMTLDLLAAVAGSMGDAERAAVLQGAAERIWHDTGRDPLRQTGRIRASERLSRAVLGDSGFERACRRGGELSRDDVAVYALQDRSGIPGWRELARTSSAHRDESSATWLTQREKQVAELVVQGLTDKQIAAALVIAQRTAEGHVQHILTKLGFANRAQLAAWLASKQPQGEQPGPR</sequence>
<dbReference type="Pfam" id="PF00196">
    <property type="entry name" value="GerE"/>
    <property type="match status" value="1"/>
</dbReference>
<dbReference type="PANTHER" id="PTHR47691:SF3">
    <property type="entry name" value="HTH-TYPE TRANSCRIPTIONAL REGULATOR RV0890C-RELATED"/>
    <property type="match status" value="1"/>
</dbReference>
<dbReference type="Gene3D" id="1.25.40.10">
    <property type="entry name" value="Tetratricopeptide repeat domain"/>
    <property type="match status" value="1"/>
</dbReference>
<gene>
    <name evidence="2" type="ORF">LWC34_05075</name>
</gene>
<dbReference type="PRINTS" id="PR00038">
    <property type="entry name" value="HTHLUXR"/>
</dbReference>
<accession>A0ABS8Z6D5</accession>
<dbReference type="RefSeq" id="WP_233723231.1">
    <property type="nucleotide sequence ID" value="NZ_JAJVCN010000001.1"/>
</dbReference>
<dbReference type="EMBL" id="JAJVCN010000001">
    <property type="protein sequence ID" value="MCE7002201.1"/>
    <property type="molecule type" value="Genomic_DNA"/>
</dbReference>
<evidence type="ECO:0000313" key="2">
    <source>
        <dbReference type="EMBL" id="MCE7002201.1"/>
    </source>
</evidence>